<proteinExistence type="predicted"/>
<reference evidence="2" key="1">
    <citation type="journal article" date="2023" name="Front. Plant Sci.">
        <title>Chromosomal-level genome assembly of Melastoma candidum provides insights into trichome evolution.</title>
        <authorList>
            <person name="Zhong Y."/>
            <person name="Wu W."/>
            <person name="Sun C."/>
            <person name="Zou P."/>
            <person name="Liu Y."/>
            <person name="Dai S."/>
            <person name="Zhou R."/>
        </authorList>
    </citation>
    <scope>NUCLEOTIDE SEQUENCE [LARGE SCALE GENOMIC DNA]</scope>
</reference>
<comment type="caution">
    <text evidence="1">The sequence shown here is derived from an EMBL/GenBank/DDBJ whole genome shotgun (WGS) entry which is preliminary data.</text>
</comment>
<accession>A0ACB9QYS8</accession>
<dbReference type="EMBL" id="CM042883">
    <property type="protein sequence ID" value="KAI4371799.1"/>
    <property type="molecule type" value="Genomic_DNA"/>
</dbReference>
<name>A0ACB9QYS8_9MYRT</name>
<evidence type="ECO:0000313" key="1">
    <source>
        <dbReference type="EMBL" id="KAI4371799.1"/>
    </source>
</evidence>
<dbReference type="Proteomes" id="UP001057402">
    <property type="component" value="Chromosome 4"/>
</dbReference>
<gene>
    <name evidence="1" type="ORF">MLD38_010107</name>
</gene>
<protein>
    <submittedName>
        <fullName evidence="1">Uncharacterized protein</fullName>
    </submittedName>
</protein>
<organism evidence="1 2">
    <name type="scientific">Melastoma candidum</name>
    <dbReference type="NCBI Taxonomy" id="119954"/>
    <lineage>
        <taxon>Eukaryota</taxon>
        <taxon>Viridiplantae</taxon>
        <taxon>Streptophyta</taxon>
        <taxon>Embryophyta</taxon>
        <taxon>Tracheophyta</taxon>
        <taxon>Spermatophyta</taxon>
        <taxon>Magnoliopsida</taxon>
        <taxon>eudicotyledons</taxon>
        <taxon>Gunneridae</taxon>
        <taxon>Pentapetalae</taxon>
        <taxon>rosids</taxon>
        <taxon>malvids</taxon>
        <taxon>Myrtales</taxon>
        <taxon>Melastomataceae</taxon>
        <taxon>Melastomatoideae</taxon>
        <taxon>Melastomateae</taxon>
        <taxon>Melastoma</taxon>
    </lineage>
</organism>
<sequence>MSVTTVGYGDPAFETLPGVFSLQEIRICAVQAEGNGENIRLTYSTRNKFDRLDGNCGKIPLADLLWSQR</sequence>
<evidence type="ECO:0000313" key="2">
    <source>
        <dbReference type="Proteomes" id="UP001057402"/>
    </source>
</evidence>
<keyword evidence="2" id="KW-1185">Reference proteome</keyword>